<dbReference type="InterPro" id="IPR001667">
    <property type="entry name" value="DDH_dom"/>
</dbReference>
<dbReference type="EMBL" id="BMOF01000019">
    <property type="protein sequence ID" value="GGJ99391.1"/>
    <property type="molecule type" value="Genomic_DNA"/>
</dbReference>
<dbReference type="Gene3D" id="3.10.310.30">
    <property type="match status" value="1"/>
</dbReference>
<protein>
    <submittedName>
        <fullName evidence="3">DHH family phosphoesterase</fullName>
    </submittedName>
</protein>
<dbReference type="GO" id="GO:0003676">
    <property type="term" value="F:nucleic acid binding"/>
    <property type="evidence" value="ECO:0007669"/>
    <property type="project" value="InterPro"/>
</dbReference>
<proteinExistence type="predicted"/>
<dbReference type="InterPro" id="IPR003156">
    <property type="entry name" value="DHHA1_dom"/>
</dbReference>
<feature type="domain" description="DDH" evidence="1">
    <location>
        <begin position="22"/>
        <end position="164"/>
    </location>
</feature>
<dbReference type="AlphaFoldDB" id="A0A8J3FAX2"/>
<accession>A0A8J3FAX2</accession>
<reference evidence="3" key="1">
    <citation type="journal article" date="2014" name="Int. J. Syst. Evol. Microbiol.">
        <title>Complete genome sequence of Corynebacterium casei LMG S-19264T (=DSM 44701T), isolated from a smear-ripened cheese.</title>
        <authorList>
            <consortium name="US DOE Joint Genome Institute (JGI-PGF)"/>
            <person name="Walter F."/>
            <person name="Albersmeier A."/>
            <person name="Kalinowski J."/>
            <person name="Ruckert C."/>
        </authorList>
    </citation>
    <scope>NUCLEOTIDE SEQUENCE</scope>
    <source>
        <strain evidence="3">JCM 14719</strain>
    </source>
</reference>
<dbReference type="RefSeq" id="WP_188817140.1">
    <property type="nucleotide sequence ID" value="NZ_BMOF01000019.1"/>
</dbReference>
<evidence type="ECO:0000259" key="1">
    <source>
        <dbReference type="Pfam" id="PF01368"/>
    </source>
</evidence>
<sequence length="333" mass="35849">MTNELARALTDAVRFLHDHDDFLVVAHTNPDGDATASVLAMACILERLGKRYTLANEGETPRRYAFLPRADRIVNHGRHPLGRTYTAAIALDCADLERIGDVRNVLAPNAAVLNIDHHVTNTRYGSVNLVVPQDAATAQVVYRLAQAAGVALDAELATCLYAGILSDTGGFRYANTTAEALRVAGELVAAGVRPDVVAERILELLTEPQLRLLQRVLPSLERYGDGRIACLTVTLEDVAAAQATRGDLEGLVAYARNLEGVAVGVLFREDAPDAVKVSLRAREPVDVARIAQEFGGGGHVRAAGCTLRVPLDEAKRRVIARLERETEGLSLVP</sequence>
<dbReference type="InterPro" id="IPR051319">
    <property type="entry name" value="Oligoribo/pAp-PDE_c-di-AMP_PDE"/>
</dbReference>
<evidence type="ECO:0000313" key="3">
    <source>
        <dbReference type="EMBL" id="GGJ99391.1"/>
    </source>
</evidence>
<gene>
    <name evidence="3" type="ORF">GCM10007043_11880</name>
</gene>
<keyword evidence="4" id="KW-1185">Reference proteome</keyword>
<dbReference type="Pfam" id="PF01368">
    <property type="entry name" value="DHH"/>
    <property type="match status" value="1"/>
</dbReference>
<dbReference type="SUPFAM" id="SSF64182">
    <property type="entry name" value="DHH phosphoesterases"/>
    <property type="match status" value="1"/>
</dbReference>
<dbReference type="InterPro" id="IPR038763">
    <property type="entry name" value="DHH_sf"/>
</dbReference>
<dbReference type="PANTHER" id="PTHR47618:SF1">
    <property type="entry name" value="BIFUNCTIONAL OLIGORIBONUCLEASE AND PAP PHOSPHATASE NRNA"/>
    <property type="match status" value="1"/>
</dbReference>
<name>A0A8J3FAX2_9BACI</name>
<dbReference type="Gene3D" id="3.90.1640.10">
    <property type="entry name" value="inorganic pyrophosphatase (n-terminal core)"/>
    <property type="match status" value="1"/>
</dbReference>
<evidence type="ECO:0000313" key="4">
    <source>
        <dbReference type="Proteomes" id="UP000637720"/>
    </source>
</evidence>
<reference evidence="3" key="2">
    <citation type="submission" date="2020-09" db="EMBL/GenBank/DDBJ databases">
        <authorList>
            <person name="Sun Q."/>
            <person name="Ohkuma M."/>
        </authorList>
    </citation>
    <scope>NUCLEOTIDE SEQUENCE</scope>
    <source>
        <strain evidence="3">JCM 14719</strain>
    </source>
</reference>
<dbReference type="Proteomes" id="UP000637720">
    <property type="component" value="Unassembled WGS sequence"/>
</dbReference>
<feature type="domain" description="DHHA1" evidence="2">
    <location>
        <begin position="240"/>
        <end position="323"/>
    </location>
</feature>
<organism evidence="3 4">
    <name type="scientific">Calditerricola satsumensis</name>
    <dbReference type="NCBI Taxonomy" id="373054"/>
    <lineage>
        <taxon>Bacteria</taxon>
        <taxon>Bacillati</taxon>
        <taxon>Bacillota</taxon>
        <taxon>Bacilli</taxon>
        <taxon>Bacillales</taxon>
        <taxon>Bacillaceae</taxon>
        <taxon>Calditerricola</taxon>
    </lineage>
</organism>
<comment type="caution">
    <text evidence="3">The sequence shown here is derived from an EMBL/GenBank/DDBJ whole genome shotgun (WGS) entry which is preliminary data.</text>
</comment>
<dbReference type="Pfam" id="PF02272">
    <property type="entry name" value="DHHA1"/>
    <property type="match status" value="1"/>
</dbReference>
<dbReference type="PANTHER" id="PTHR47618">
    <property type="entry name" value="BIFUNCTIONAL OLIGORIBONUCLEASE AND PAP PHOSPHATASE NRNA"/>
    <property type="match status" value="1"/>
</dbReference>
<evidence type="ECO:0000259" key="2">
    <source>
        <dbReference type="Pfam" id="PF02272"/>
    </source>
</evidence>